<accession>A0A8T0XS85</accession>
<dbReference type="OrthoDB" id="10601950at2759"/>
<proteinExistence type="predicted"/>
<feature type="compositionally biased region" description="Basic residues" evidence="1">
    <location>
        <begin position="153"/>
        <end position="162"/>
    </location>
</feature>
<sequence length="267" mass="28817">MRAHARAAPAVTPGQRGGRRRPPSWRRGRNGTCTRGAREEKLWWTTRVTAHARRLFERMAEPWCASETAKSLTAARRQGPPPPVLNVDLTIIRSARQRSHRLRWVSKTKDCAFRWGLGVGKAMEGWPRSQPPAAGGTCAAAAFGRANVPRARAPTRRRRRPRPQSWAPLGGDEAPAAKIFWCTLPCVVVYQARTKPSGGVAGGGGCPLAGSSMLDLLLAGVALPADLFFFSSGAVSLSSSRAALWYSETSTGPAIDIDTRTIIVSGK</sequence>
<comment type="caution">
    <text evidence="2">The sequence shown here is derived from an EMBL/GenBank/DDBJ whole genome shotgun (WGS) entry which is preliminary data.</text>
</comment>
<organism evidence="2 3">
    <name type="scientific">Panicum virgatum</name>
    <name type="common">Blackwell switchgrass</name>
    <dbReference type="NCBI Taxonomy" id="38727"/>
    <lineage>
        <taxon>Eukaryota</taxon>
        <taxon>Viridiplantae</taxon>
        <taxon>Streptophyta</taxon>
        <taxon>Embryophyta</taxon>
        <taxon>Tracheophyta</taxon>
        <taxon>Spermatophyta</taxon>
        <taxon>Magnoliopsida</taxon>
        <taxon>Liliopsida</taxon>
        <taxon>Poales</taxon>
        <taxon>Poaceae</taxon>
        <taxon>PACMAD clade</taxon>
        <taxon>Panicoideae</taxon>
        <taxon>Panicodae</taxon>
        <taxon>Paniceae</taxon>
        <taxon>Panicinae</taxon>
        <taxon>Panicum</taxon>
        <taxon>Panicum sect. Hiantes</taxon>
    </lineage>
</organism>
<keyword evidence="3" id="KW-1185">Reference proteome</keyword>
<dbReference type="AlphaFoldDB" id="A0A8T0XS85"/>
<reference evidence="2 3" key="1">
    <citation type="submission" date="2020-05" db="EMBL/GenBank/DDBJ databases">
        <title>WGS assembly of Panicum virgatum.</title>
        <authorList>
            <person name="Lovell J.T."/>
            <person name="Jenkins J."/>
            <person name="Shu S."/>
            <person name="Juenger T.E."/>
            <person name="Schmutz J."/>
        </authorList>
    </citation>
    <scope>NUCLEOTIDE SEQUENCE [LARGE SCALE GENOMIC DNA]</scope>
    <source>
        <strain evidence="3">cv. AP13</strain>
    </source>
</reference>
<evidence type="ECO:0000313" key="3">
    <source>
        <dbReference type="Proteomes" id="UP000823388"/>
    </source>
</evidence>
<dbReference type="Proteomes" id="UP000823388">
    <property type="component" value="Chromosome 1K"/>
</dbReference>
<feature type="compositionally biased region" description="Basic residues" evidence="1">
    <location>
        <begin position="17"/>
        <end position="29"/>
    </location>
</feature>
<name>A0A8T0XS85_PANVG</name>
<gene>
    <name evidence="2" type="ORF">PVAP13_1KG388500</name>
</gene>
<evidence type="ECO:0000313" key="2">
    <source>
        <dbReference type="EMBL" id="KAG2660003.1"/>
    </source>
</evidence>
<protein>
    <submittedName>
        <fullName evidence="2">Uncharacterized protein</fullName>
    </submittedName>
</protein>
<feature type="region of interest" description="Disordered" evidence="1">
    <location>
        <begin position="150"/>
        <end position="170"/>
    </location>
</feature>
<feature type="region of interest" description="Disordered" evidence="1">
    <location>
        <begin position="1"/>
        <end position="33"/>
    </location>
</feature>
<evidence type="ECO:0000256" key="1">
    <source>
        <dbReference type="SAM" id="MobiDB-lite"/>
    </source>
</evidence>
<dbReference type="EMBL" id="CM029037">
    <property type="protein sequence ID" value="KAG2660003.1"/>
    <property type="molecule type" value="Genomic_DNA"/>
</dbReference>